<comment type="catalytic activity">
    <reaction evidence="9">
        <text>2-dehydro-3-deoxy-D-gluconate + ATP = 2-dehydro-3-deoxy-6-phospho-D-gluconate + ADP + H(+)</text>
        <dbReference type="Rhea" id="RHEA:14797"/>
        <dbReference type="ChEBI" id="CHEBI:15378"/>
        <dbReference type="ChEBI" id="CHEBI:30616"/>
        <dbReference type="ChEBI" id="CHEBI:57569"/>
        <dbReference type="ChEBI" id="CHEBI:57990"/>
        <dbReference type="ChEBI" id="CHEBI:456216"/>
        <dbReference type="EC" id="2.7.1.45"/>
    </reaction>
</comment>
<dbReference type="GO" id="GO:0042840">
    <property type="term" value="P:D-glucuronate catabolic process"/>
    <property type="evidence" value="ECO:0007669"/>
    <property type="project" value="TreeGrafter"/>
</dbReference>
<keyword evidence="2" id="KW-0808">Transferase</keyword>
<evidence type="ECO:0000256" key="4">
    <source>
        <dbReference type="ARBA" id="ARBA00022777"/>
    </source>
</evidence>
<evidence type="ECO:0000256" key="11">
    <source>
        <dbReference type="ARBA" id="ARBA00066369"/>
    </source>
</evidence>
<name>A0A366FGZ4_9HYPH</name>
<keyword evidence="6" id="KW-0119">Carbohydrate metabolism</keyword>
<dbReference type="GO" id="GO:0005524">
    <property type="term" value="F:ATP binding"/>
    <property type="evidence" value="ECO:0007669"/>
    <property type="project" value="UniProtKB-KW"/>
</dbReference>
<accession>A0A366FGZ4</accession>
<dbReference type="GO" id="GO:0019698">
    <property type="term" value="P:D-galacturonate catabolic process"/>
    <property type="evidence" value="ECO:0007669"/>
    <property type="project" value="TreeGrafter"/>
</dbReference>
<dbReference type="AlphaFoldDB" id="A0A366FGZ4"/>
<gene>
    <name evidence="16" type="ORF">DFR50_111139</name>
</gene>
<sequence length="339" mass="35905">MTASPPPFRVALIGECMIELKETAAGALSRGFGGDTFNTAAYMARLGARLGPFVDYVSAVGDDRFSSEMVAYWNANGVGSRLTAALPNRRPGLYFITVDASGERRFTYWRGEAAVRDAFETDGAAAVLAALGGYDLVYLSGVSLAVLKPGSRERLLARLEAIAATGVAIGFDCNHRPALWESEAEARAVWERVFGFARFVLTTVDELATLDVDSVEDGLARFAAWPQIELVIKDGAAPCVLRAEGEVLRVPAIPVERVVDTTAAGDSFSAAYLLGRLLGAPAEASARAAHAVAGAVVQHPGAIAPADATPDVFAEWIAEGRGLRRAAGFRPRTSSDRET</sequence>
<dbReference type="CDD" id="cd01166">
    <property type="entry name" value="KdgK"/>
    <property type="match status" value="1"/>
</dbReference>
<evidence type="ECO:0000256" key="6">
    <source>
        <dbReference type="ARBA" id="ARBA00023277"/>
    </source>
</evidence>
<evidence type="ECO:0000256" key="2">
    <source>
        <dbReference type="ARBA" id="ARBA00022679"/>
    </source>
</evidence>
<keyword evidence="17" id="KW-1185">Reference proteome</keyword>
<dbReference type="InterPro" id="IPR029056">
    <property type="entry name" value="Ribokinase-like"/>
</dbReference>
<keyword evidence="5" id="KW-0067">ATP-binding</keyword>
<dbReference type="EMBL" id="QNRK01000011">
    <property type="protein sequence ID" value="RBP13877.1"/>
    <property type="molecule type" value="Genomic_DNA"/>
</dbReference>
<dbReference type="PANTHER" id="PTHR43085:SF15">
    <property type="entry name" value="2-DEHYDRO-3-DEOXYGLUCONOKINASE"/>
    <property type="match status" value="1"/>
</dbReference>
<keyword evidence="4 16" id="KW-0418">Kinase</keyword>
<evidence type="ECO:0000256" key="8">
    <source>
        <dbReference type="ARBA" id="ARBA00044254"/>
    </source>
</evidence>
<evidence type="ECO:0000256" key="14">
    <source>
        <dbReference type="ARBA" id="ARBA00080545"/>
    </source>
</evidence>
<evidence type="ECO:0000256" key="7">
    <source>
        <dbReference type="ARBA" id="ARBA00043951"/>
    </source>
</evidence>
<dbReference type="PROSITE" id="PS00584">
    <property type="entry name" value="PFKB_KINASES_2"/>
    <property type="match status" value="1"/>
</dbReference>
<protein>
    <recommendedName>
        <fullName evidence="12">2-dehydro-3-deoxygluconokinase</fullName>
        <ecNumber evidence="11">2.7.1.45</ecNumber>
    </recommendedName>
    <alternativeName>
        <fullName evidence="13">2-keto-3-deoxygluconokinase</fullName>
    </alternativeName>
    <alternativeName>
        <fullName evidence="14">3-deoxy-2-oxo-D-gluconate kinase</fullName>
    </alternativeName>
    <alternativeName>
        <fullName evidence="8">KDG kinase</fullName>
    </alternativeName>
</protein>
<feature type="domain" description="Carbohydrate kinase PfkB" evidence="15">
    <location>
        <begin position="10"/>
        <end position="307"/>
    </location>
</feature>
<evidence type="ECO:0000256" key="10">
    <source>
        <dbReference type="ARBA" id="ARBA00054997"/>
    </source>
</evidence>
<evidence type="ECO:0000256" key="13">
    <source>
        <dbReference type="ARBA" id="ARBA00075711"/>
    </source>
</evidence>
<evidence type="ECO:0000313" key="17">
    <source>
        <dbReference type="Proteomes" id="UP000253529"/>
    </source>
</evidence>
<dbReference type="InterPro" id="IPR002173">
    <property type="entry name" value="Carboh/pur_kinase_PfkB_CS"/>
</dbReference>
<dbReference type="Pfam" id="PF00294">
    <property type="entry name" value="PfkB"/>
    <property type="match status" value="1"/>
</dbReference>
<comment type="pathway">
    <text evidence="7">Carbohydrate acid metabolism; 2-dehydro-3-deoxy-D-gluconate degradation; D-glyceraldehyde 3-phosphate and pyruvate from 2-dehydro-3-deoxy-D-gluconate: step 1/2.</text>
</comment>
<evidence type="ECO:0000259" key="15">
    <source>
        <dbReference type="Pfam" id="PF00294"/>
    </source>
</evidence>
<dbReference type="PANTHER" id="PTHR43085">
    <property type="entry name" value="HEXOKINASE FAMILY MEMBER"/>
    <property type="match status" value="1"/>
</dbReference>
<evidence type="ECO:0000256" key="1">
    <source>
        <dbReference type="ARBA" id="ARBA00010688"/>
    </source>
</evidence>
<proteinExistence type="inferred from homology"/>
<evidence type="ECO:0000256" key="9">
    <source>
        <dbReference type="ARBA" id="ARBA00050729"/>
    </source>
</evidence>
<dbReference type="OrthoDB" id="9776822at2"/>
<dbReference type="Proteomes" id="UP000253529">
    <property type="component" value="Unassembled WGS sequence"/>
</dbReference>
<dbReference type="EC" id="2.7.1.45" evidence="11"/>
<comment type="function">
    <text evidence="10">Catalyzes the phosphorylation of 2-keto-3-deoxygluconate (KDG) to produce 2-keto-3-deoxy-6-phosphogluconate (KDPG).</text>
</comment>
<evidence type="ECO:0000256" key="3">
    <source>
        <dbReference type="ARBA" id="ARBA00022741"/>
    </source>
</evidence>
<dbReference type="GO" id="GO:0005829">
    <property type="term" value="C:cytosol"/>
    <property type="evidence" value="ECO:0007669"/>
    <property type="project" value="TreeGrafter"/>
</dbReference>
<dbReference type="Gene3D" id="3.40.1190.20">
    <property type="match status" value="1"/>
</dbReference>
<dbReference type="GO" id="GO:0008673">
    <property type="term" value="F:2-dehydro-3-deoxygluconokinase activity"/>
    <property type="evidence" value="ECO:0007669"/>
    <property type="project" value="UniProtKB-EC"/>
</dbReference>
<dbReference type="InterPro" id="IPR011611">
    <property type="entry name" value="PfkB_dom"/>
</dbReference>
<comment type="similarity">
    <text evidence="1">Belongs to the carbohydrate kinase PfkB family.</text>
</comment>
<evidence type="ECO:0000256" key="12">
    <source>
        <dbReference type="ARBA" id="ARBA00067931"/>
    </source>
</evidence>
<dbReference type="InterPro" id="IPR050306">
    <property type="entry name" value="PfkB_Carbo_kinase"/>
</dbReference>
<dbReference type="SUPFAM" id="SSF53613">
    <property type="entry name" value="Ribokinase-like"/>
    <property type="match status" value="1"/>
</dbReference>
<reference evidence="16 17" key="1">
    <citation type="submission" date="2018-06" db="EMBL/GenBank/DDBJ databases">
        <title>Genomic Encyclopedia of Type Strains, Phase IV (KMG-IV): sequencing the most valuable type-strain genomes for metagenomic binning, comparative biology and taxonomic classification.</title>
        <authorList>
            <person name="Goeker M."/>
        </authorList>
    </citation>
    <scope>NUCLEOTIDE SEQUENCE [LARGE SCALE GENOMIC DNA]</scope>
    <source>
        <strain evidence="16 17">DSM 24875</strain>
    </source>
</reference>
<comment type="caution">
    <text evidence="16">The sequence shown here is derived from an EMBL/GenBank/DDBJ whole genome shotgun (WGS) entry which is preliminary data.</text>
</comment>
<dbReference type="GO" id="GO:0006974">
    <property type="term" value="P:DNA damage response"/>
    <property type="evidence" value="ECO:0007669"/>
    <property type="project" value="TreeGrafter"/>
</dbReference>
<dbReference type="FunFam" id="3.40.1190.20:FF:000011">
    <property type="entry name" value="2-dehydro-3-deoxygluconokinase, putative"/>
    <property type="match status" value="1"/>
</dbReference>
<evidence type="ECO:0000256" key="5">
    <source>
        <dbReference type="ARBA" id="ARBA00022840"/>
    </source>
</evidence>
<keyword evidence="3" id="KW-0547">Nucleotide-binding</keyword>
<dbReference type="RefSeq" id="WP_113889420.1">
    <property type="nucleotide sequence ID" value="NZ_QNRK01000011.1"/>
</dbReference>
<evidence type="ECO:0000313" key="16">
    <source>
        <dbReference type="EMBL" id="RBP13877.1"/>
    </source>
</evidence>
<organism evidence="16 17">
    <name type="scientific">Roseiarcus fermentans</name>
    <dbReference type="NCBI Taxonomy" id="1473586"/>
    <lineage>
        <taxon>Bacteria</taxon>
        <taxon>Pseudomonadati</taxon>
        <taxon>Pseudomonadota</taxon>
        <taxon>Alphaproteobacteria</taxon>
        <taxon>Hyphomicrobiales</taxon>
        <taxon>Roseiarcaceae</taxon>
        <taxon>Roseiarcus</taxon>
    </lineage>
</organism>